<evidence type="ECO:0000313" key="2">
    <source>
        <dbReference type="Proteomes" id="UP000814033"/>
    </source>
</evidence>
<dbReference type="EMBL" id="MU276155">
    <property type="protein sequence ID" value="KAI0040959.1"/>
    <property type="molecule type" value="Genomic_DNA"/>
</dbReference>
<name>A0ACB8R9W4_9AGAM</name>
<organism evidence="1 2">
    <name type="scientific">Auriscalpium vulgare</name>
    <dbReference type="NCBI Taxonomy" id="40419"/>
    <lineage>
        <taxon>Eukaryota</taxon>
        <taxon>Fungi</taxon>
        <taxon>Dikarya</taxon>
        <taxon>Basidiomycota</taxon>
        <taxon>Agaricomycotina</taxon>
        <taxon>Agaricomycetes</taxon>
        <taxon>Russulales</taxon>
        <taxon>Auriscalpiaceae</taxon>
        <taxon>Auriscalpium</taxon>
    </lineage>
</organism>
<sequence>MRPFAIAFVLAACSMSYAMPIRSSSSGVARAIPVSHLSPIHFPITRNSEEMSLRELTDEDIISLLASRDVYGDLAERGGIPAGSFSLLGTTLKNLVKGFFHRRGLDDAPSDEETLALLQALSSAQDSERRDLGELYERGGVPAGSFSLLGTTLKNLVKGFFHRRGVDDAPTDEETLALLQALSSAQDSERRDLGELYERGGIPAGSFSLLGTTLKNLVKGFFHRRGVDDAPTDEETLALLQALSSAQDSERRDVGELYERGGVPAGSFSLLGTTLKNLVKGFFHRRGLDDAPTDEETLAMLQLLSSVPERRDVGELYERGGIPAGSFSLLGTTLKNLVKGLFHRRDLNGPTDEETAALLQLLSSASRRELQ</sequence>
<keyword evidence="2" id="KW-1185">Reference proteome</keyword>
<comment type="caution">
    <text evidence="1">The sequence shown here is derived from an EMBL/GenBank/DDBJ whole genome shotgun (WGS) entry which is preliminary data.</text>
</comment>
<evidence type="ECO:0000313" key="1">
    <source>
        <dbReference type="EMBL" id="KAI0040959.1"/>
    </source>
</evidence>
<accession>A0ACB8R9W4</accession>
<reference evidence="1" key="2">
    <citation type="journal article" date="2022" name="New Phytol.">
        <title>Evolutionary transition to the ectomycorrhizal habit in the genomes of a hyperdiverse lineage of mushroom-forming fungi.</title>
        <authorList>
            <person name="Looney B."/>
            <person name="Miyauchi S."/>
            <person name="Morin E."/>
            <person name="Drula E."/>
            <person name="Courty P.E."/>
            <person name="Kohler A."/>
            <person name="Kuo A."/>
            <person name="LaButti K."/>
            <person name="Pangilinan J."/>
            <person name="Lipzen A."/>
            <person name="Riley R."/>
            <person name="Andreopoulos W."/>
            <person name="He G."/>
            <person name="Johnson J."/>
            <person name="Nolan M."/>
            <person name="Tritt A."/>
            <person name="Barry K.W."/>
            <person name="Grigoriev I.V."/>
            <person name="Nagy L.G."/>
            <person name="Hibbett D."/>
            <person name="Henrissat B."/>
            <person name="Matheny P.B."/>
            <person name="Labbe J."/>
            <person name="Martin F.M."/>
        </authorList>
    </citation>
    <scope>NUCLEOTIDE SEQUENCE</scope>
    <source>
        <strain evidence="1">FP105234-sp</strain>
    </source>
</reference>
<reference evidence="1" key="1">
    <citation type="submission" date="2021-02" db="EMBL/GenBank/DDBJ databases">
        <authorList>
            <consortium name="DOE Joint Genome Institute"/>
            <person name="Ahrendt S."/>
            <person name="Looney B.P."/>
            <person name="Miyauchi S."/>
            <person name="Morin E."/>
            <person name="Drula E."/>
            <person name="Courty P.E."/>
            <person name="Chicoki N."/>
            <person name="Fauchery L."/>
            <person name="Kohler A."/>
            <person name="Kuo A."/>
            <person name="Labutti K."/>
            <person name="Pangilinan J."/>
            <person name="Lipzen A."/>
            <person name="Riley R."/>
            <person name="Andreopoulos W."/>
            <person name="He G."/>
            <person name="Johnson J."/>
            <person name="Barry K.W."/>
            <person name="Grigoriev I.V."/>
            <person name="Nagy L."/>
            <person name="Hibbett D."/>
            <person name="Henrissat B."/>
            <person name="Matheny P.B."/>
            <person name="Labbe J."/>
            <person name="Martin F."/>
        </authorList>
    </citation>
    <scope>NUCLEOTIDE SEQUENCE</scope>
    <source>
        <strain evidence="1">FP105234-sp</strain>
    </source>
</reference>
<proteinExistence type="predicted"/>
<dbReference type="Proteomes" id="UP000814033">
    <property type="component" value="Unassembled WGS sequence"/>
</dbReference>
<protein>
    <submittedName>
        <fullName evidence="1">Uncharacterized protein</fullName>
    </submittedName>
</protein>
<gene>
    <name evidence="1" type="ORF">FA95DRAFT_1611378</name>
</gene>